<dbReference type="InterPro" id="IPR009081">
    <property type="entry name" value="PP-bd_ACP"/>
</dbReference>
<gene>
    <name evidence="2" type="ORF">SGL43_01815</name>
</gene>
<sequence>MSDGTPEVRQRIRALLVDLFGNDRLVGTVSDTESLRQGGMSSTALVSLLVAMEDAFGFEWDEDVRPEALRSIASLADHVVSLR</sequence>
<dbReference type="InterPro" id="IPR036736">
    <property type="entry name" value="ACP-like_sf"/>
</dbReference>
<accession>A0ABM9GUF1</accession>
<organism evidence="2 3">
    <name type="scientific">Streptomyces globisporus</name>
    <dbReference type="NCBI Taxonomy" id="1908"/>
    <lineage>
        <taxon>Bacteria</taxon>
        <taxon>Bacillati</taxon>
        <taxon>Actinomycetota</taxon>
        <taxon>Actinomycetes</taxon>
        <taxon>Kitasatosporales</taxon>
        <taxon>Streptomycetaceae</taxon>
        <taxon>Streptomyces</taxon>
    </lineage>
</organism>
<dbReference type="EMBL" id="CAKXYP010000004">
    <property type="protein sequence ID" value="CAH9414803.1"/>
    <property type="molecule type" value="Genomic_DNA"/>
</dbReference>
<dbReference type="PROSITE" id="PS50075">
    <property type="entry name" value="CARRIER"/>
    <property type="match status" value="1"/>
</dbReference>
<dbReference type="Pfam" id="PF00550">
    <property type="entry name" value="PP-binding"/>
    <property type="match status" value="1"/>
</dbReference>
<reference evidence="2" key="1">
    <citation type="submission" date="2022-03" db="EMBL/GenBank/DDBJ databases">
        <authorList>
            <person name="Leyn A S."/>
        </authorList>
    </citation>
    <scope>NUCLEOTIDE SEQUENCE</scope>
    <source>
        <strain evidence="2">Streptomyces globisporus 4-3</strain>
    </source>
</reference>
<dbReference type="Proteomes" id="UP001154015">
    <property type="component" value="Unassembled WGS sequence"/>
</dbReference>
<protein>
    <recommendedName>
        <fullName evidence="1">Carrier domain-containing protein</fullName>
    </recommendedName>
</protein>
<dbReference type="Gene3D" id="1.10.1200.10">
    <property type="entry name" value="ACP-like"/>
    <property type="match status" value="1"/>
</dbReference>
<name>A0ABM9GUF1_STRGL</name>
<evidence type="ECO:0000313" key="3">
    <source>
        <dbReference type="Proteomes" id="UP001154015"/>
    </source>
</evidence>
<feature type="domain" description="Carrier" evidence="1">
    <location>
        <begin position="6"/>
        <end position="83"/>
    </location>
</feature>
<evidence type="ECO:0000259" key="1">
    <source>
        <dbReference type="PROSITE" id="PS50075"/>
    </source>
</evidence>
<comment type="caution">
    <text evidence="2">The sequence shown here is derived from an EMBL/GenBank/DDBJ whole genome shotgun (WGS) entry which is preliminary data.</text>
</comment>
<dbReference type="RefSeq" id="WP_073776829.1">
    <property type="nucleotide sequence ID" value="NZ_CAKXYP010000004.1"/>
</dbReference>
<evidence type="ECO:0000313" key="2">
    <source>
        <dbReference type="EMBL" id="CAH9414803.1"/>
    </source>
</evidence>
<proteinExistence type="predicted"/>
<dbReference type="SUPFAM" id="SSF47336">
    <property type="entry name" value="ACP-like"/>
    <property type="match status" value="1"/>
</dbReference>
<keyword evidence="3" id="KW-1185">Reference proteome</keyword>